<proteinExistence type="predicted"/>
<reference evidence="1" key="1">
    <citation type="journal article" date="2021" name="Proc. Natl. Acad. Sci. U.S.A.">
        <title>A Catalog of Tens of Thousands of Viruses from Human Metagenomes Reveals Hidden Associations with Chronic Diseases.</title>
        <authorList>
            <person name="Tisza M.J."/>
            <person name="Buck C.B."/>
        </authorList>
    </citation>
    <scope>NUCLEOTIDE SEQUENCE</scope>
    <source>
        <strain evidence="1">CtEw721</strain>
    </source>
</reference>
<organism evidence="1">
    <name type="scientific">Siphoviridae sp. ctEw721</name>
    <dbReference type="NCBI Taxonomy" id="2825400"/>
    <lineage>
        <taxon>Viruses</taxon>
        <taxon>Duplodnaviria</taxon>
        <taxon>Heunggongvirae</taxon>
        <taxon>Uroviricota</taxon>
        <taxon>Caudoviricetes</taxon>
    </lineage>
</organism>
<accession>A0A8S5TS08</accession>
<dbReference type="EMBL" id="BK015914">
    <property type="protein sequence ID" value="DAF84968.1"/>
    <property type="molecule type" value="Genomic_DNA"/>
</dbReference>
<sequence>MNKKMTIYLSPSDGFGTTGLTVHHKNQTVRYVNIFDGDKVPIVEPDKLPMEYGTTDKSKAVVLLNYKKSDDPAIGESEGYSTVRGSDTLTLDVFKQEIDRIPAEGDIDKNVEALTSLEIVAQGLQQYHFKDYNVSNGRKYRYVIYPGQADNEVQKLTANVPVNWDYWSLTELTPVDGSWKNFTASSDNVWLFNLNVETGEQAQNIARNEQQTLSTYSRFSQGKMNYVSGSVSCLLGRDVIPAYLAKNTDEAGYQEKLWNDRVLSSNQKVDMLLAWRKFVFSSNPKLLKDRFGQSFIVTLTQSSNKPMDNVRRQPNTISFSWTEVASLKDVTIIEAL</sequence>
<evidence type="ECO:0000313" key="1">
    <source>
        <dbReference type="EMBL" id="DAF84968.1"/>
    </source>
</evidence>
<name>A0A8S5TS08_9CAUD</name>
<protein>
    <submittedName>
        <fullName evidence="1">Uncharacterized protein</fullName>
    </submittedName>
</protein>